<sequence length="287" mass="32921">MITSVMVSYNPDSEITGNITSISSQCLELIIVDNGSSEKWWEKLQIPPRVKIIALDYNYGIAHATNIGIVNSCVDSKWFALFDQDTSIDNGYFEMMLENIEKSGDLDTSRVGLIAPSFGGLKISSSYEIGAVKEIKTAIASGSMIKRSALKNTGLMDDLLFIDYVDNDFCFRLMSEGYLVVEAEGIRLSHSLGKMSPHRIGKWQFHTSNHSPLRKYYVFRNRIYIYRNYIYRYPVWVFRDFFRNITEILKIAMWEEDKSEKFYFIRRGISDGLAGRFGKYNSKPGSK</sequence>
<dbReference type="InterPro" id="IPR001173">
    <property type="entry name" value="Glyco_trans_2-like"/>
</dbReference>
<dbReference type="SUPFAM" id="SSF53448">
    <property type="entry name" value="Nucleotide-diphospho-sugar transferases"/>
    <property type="match status" value="1"/>
</dbReference>
<evidence type="ECO:0000256" key="2">
    <source>
        <dbReference type="ARBA" id="ARBA00022676"/>
    </source>
</evidence>
<dbReference type="EC" id="2.4.-.-" evidence="5"/>
<evidence type="ECO:0000313" key="5">
    <source>
        <dbReference type="EMBL" id="WDA59269.1"/>
    </source>
</evidence>
<proteinExistence type="inferred from homology"/>
<keyword evidence="3 5" id="KW-0808">Transferase</keyword>
<dbReference type="PANTHER" id="PTHR43179">
    <property type="entry name" value="RHAMNOSYLTRANSFERASE WBBL"/>
    <property type="match status" value="1"/>
</dbReference>
<evidence type="ECO:0000256" key="1">
    <source>
        <dbReference type="ARBA" id="ARBA00006739"/>
    </source>
</evidence>
<dbReference type="Proteomes" id="UP001217044">
    <property type="component" value="Chromosome"/>
</dbReference>
<dbReference type="EMBL" id="CP115165">
    <property type="protein sequence ID" value="WDA59269.1"/>
    <property type="molecule type" value="Genomic_DNA"/>
</dbReference>
<keyword evidence="2 5" id="KW-0328">Glycosyltransferase</keyword>
<accession>A0ABY7V256</accession>
<dbReference type="Pfam" id="PF00535">
    <property type="entry name" value="Glycos_transf_2"/>
    <property type="match status" value="1"/>
</dbReference>
<name>A0ABY7V256_9DEIO</name>
<comment type="similarity">
    <text evidence="1">Belongs to the glycosyltransferase 2 family.</text>
</comment>
<evidence type="ECO:0000313" key="6">
    <source>
        <dbReference type="Proteomes" id="UP001217044"/>
    </source>
</evidence>
<feature type="domain" description="Glycosyltransferase 2-like" evidence="4">
    <location>
        <begin position="5"/>
        <end position="105"/>
    </location>
</feature>
<evidence type="ECO:0000256" key="3">
    <source>
        <dbReference type="ARBA" id="ARBA00022679"/>
    </source>
</evidence>
<gene>
    <name evidence="5" type="ORF">M8445_03375</name>
</gene>
<dbReference type="PANTHER" id="PTHR43179:SF12">
    <property type="entry name" value="GALACTOFURANOSYLTRANSFERASE GLFT2"/>
    <property type="match status" value="1"/>
</dbReference>
<dbReference type="Gene3D" id="3.90.550.10">
    <property type="entry name" value="Spore Coat Polysaccharide Biosynthesis Protein SpsA, Chain A"/>
    <property type="match status" value="1"/>
</dbReference>
<reference evidence="5 6" key="1">
    <citation type="submission" date="2022-12" db="EMBL/GenBank/DDBJ databases">
        <title>Genome Sequence of Deinococcus aquaticus Type Strain PB314.</title>
        <authorList>
            <person name="Albert C."/>
            <person name="Hill J."/>
            <person name="Boren L."/>
            <person name="Scholz-Ng S."/>
            <person name="Fatema N."/>
            <person name="Grosso R."/>
            <person name="Soboslay E."/>
            <person name="Tuohy J."/>
        </authorList>
    </citation>
    <scope>NUCLEOTIDE SEQUENCE [LARGE SCALE GENOMIC DNA]</scope>
    <source>
        <strain evidence="5 6">PB-314</strain>
    </source>
</reference>
<organism evidence="5 6">
    <name type="scientific">Deinococcus aquaticus</name>
    <dbReference type="NCBI Taxonomy" id="328692"/>
    <lineage>
        <taxon>Bacteria</taxon>
        <taxon>Thermotogati</taxon>
        <taxon>Deinococcota</taxon>
        <taxon>Deinococci</taxon>
        <taxon>Deinococcales</taxon>
        <taxon>Deinococcaceae</taxon>
        <taxon>Deinococcus</taxon>
    </lineage>
</organism>
<dbReference type="InterPro" id="IPR029044">
    <property type="entry name" value="Nucleotide-diphossugar_trans"/>
</dbReference>
<evidence type="ECO:0000259" key="4">
    <source>
        <dbReference type="Pfam" id="PF00535"/>
    </source>
</evidence>
<protein>
    <submittedName>
        <fullName evidence="5">Glycosyltransferase</fullName>
        <ecNumber evidence="5">2.4.-.-</ecNumber>
    </submittedName>
</protein>
<keyword evidence="6" id="KW-1185">Reference proteome</keyword>
<dbReference type="GO" id="GO:0016757">
    <property type="term" value="F:glycosyltransferase activity"/>
    <property type="evidence" value="ECO:0007669"/>
    <property type="project" value="UniProtKB-KW"/>
</dbReference>
<dbReference type="RefSeq" id="WP_273989684.1">
    <property type="nucleotide sequence ID" value="NZ_BAABQT010000006.1"/>
</dbReference>